<evidence type="ECO:0000313" key="3">
    <source>
        <dbReference type="Proteomes" id="UP000664034"/>
    </source>
</evidence>
<evidence type="ECO:0000256" key="1">
    <source>
        <dbReference type="SAM" id="MobiDB-lite"/>
    </source>
</evidence>
<protein>
    <submittedName>
        <fullName evidence="2">Uncharacterized protein</fullName>
    </submittedName>
</protein>
<feature type="region of interest" description="Disordered" evidence="1">
    <location>
        <begin position="92"/>
        <end position="133"/>
    </location>
</feature>
<keyword evidence="3" id="KW-1185">Reference proteome</keyword>
<dbReference type="EMBL" id="JAFMYV010000030">
    <property type="protein sequence ID" value="MBO0940085.1"/>
    <property type="molecule type" value="Genomic_DNA"/>
</dbReference>
<proteinExistence type="predicted"/>
<dbReference type="Proteomes" id="UP000664034">
    <property type="component" value="Unassembled WGS sequence"/>
</dbReference>
<gene>
    <name evidence="2" type="ORF">J2I47_26310</name>
</gene>
<dbReference type="AlphaFoldDB" id="A0A939GME8"/>
<feature type="non-terminal residue" evidence="2">
    <location>
        <position position="1"/>
    </location>
</feature>
<evidence type="ECO:0000313" key="2">
    <source>
        <dbReference type="EMBL" id="MBO0940085.1"/>
    </source>
</evidence>
<organism evidence="2 3">
    <name type="scientific">Fibrella rubiginis</name>
    <dbReference type="NCBI Taxonomy" id="2817060"/>
    <lineage>
        <taxon>Bacteria</taxon>
        <taxon>Pseudomonadati</taxon>
        <taxon>Bacteroidota</taxon>
        <taxon>Cytophagia</taxon>
        <taxon>Cytophagales</taxon>
        <taxon>Spirosomataceae</taxon>
        <taxon>Fibrella</taxon>
    </lineage>
</organism>
<dbReference type="RefSeq" id="WP_207367615.1">
    <property type="nucleotide sequence ID" value="NZ_JAFMYV010000030.1"/>
</dbReference>
<comment type="caution">
    <text evidence="2">The sequence shown here is derived from an EMBL/GenBank/DDBJ whole genome shotgun (WGS) entry which is preliminary data.</text>
</comment>
<sequence length="133" mass="14032">KKLPVKPVFLTAADELADIRLQGRPRADIEADLISRGYTSVPANSGGKVWTKSMPDGKTASVRIDPAMNRQPPLGYADEVVHAHKEIVPTANVRAGNYGPPGTSGSVSLDEAGNVISSPNSNAGRRAAHIPIR</sequence>
<name>A0A939GME8_9BACT</name>
<reference evidence="2" key="1">
    <citation type="submission" date="2021-03" db="EMBL/GenBank/DDBJ databases">
        <title>Fibrella sp. HMF5335 genome sequencing and assembly.</title>
        <authorList>
            <person name="Kang H."/>
            <person name="Kim H."/>
            <person name="Bae S."/>
            <person name="Joh K."/>
        </authorList>
    </citation>
    <scope>NUCLEOTIDE SEQUENCE</scope>
    <source>
        <strain evidence="2">HMF5335</strain>
    </source>
</reference>
<accession>A0A939GME8</accession>